<evidence type="ECO:0000256" key="6">
    <source>
        <dbReference type="ARBA" id="ARBA00023136"/>
    </source>
</evidence>
<evidence type="ECO:0000256" key="4">
    <source>
        <dbReference type="ARBA" id="ARBA00022692"/>
    </source>
</evidence>
<dbReference type="GO" id="GO:0015483">
    <property type="term" value="F:long-chain fatty acid transporting porin activity"/>
    <property type="evidence" value="ECO:0007669"/>
    <property type="project" value="TreeGrafter"/>
</dbReference>
<proteinExistence type="inferred from homology"/>
<dbReference type="InterPro" id="IPR005017">
    <property type="entry name" value="OMPP1/FadL/TodX"/>
</dbReference>
<protein>
    <submittedName>
        <fullName evidence="9">Long-chain fatty acid transport protein</fullName>
    </submittedName>
</protein>
<evidence type="ECO:0000256" key="5">
    <source>
        <dbReference type="ARBA" id="ARBA00022729"/>
    </source>
</evidence>
<gene>
    <name evidence="9" type="ORF">SAMN04488117_107116</name>
</gene>
<keyword evidence="3" id="KW-1134">Transmembrane beta strand</keyword>
<keyword evidence="6" id="KW-0472">Membrane</keyword>
<name>A0A1G7NVJ2_9RHOB</name>
<evidence type="ECO:0000256" key="2">
    <source>
        <dbReference type="ARBA" id="ARBA00008163"/>
    </source>
</evidence>
<dbReference type="RefSeq" id="WP_074645682.1">
    <property type="nucleotide sequence ID" value="NZ_FNBL01000007.1"/>
</dbReference>
<dbReference type="GO" id="GO:0009279">
    <property type="term" value="C:cell outer membrane"/>
    <property type="evidence" value="ECO:0007669"/>
    <property type="project" value="UniProtKB-SubCell"/>
</dbReference>
<keyword evidence="7" id="KW-0998">Cell outer membrane</keyword>
<dbReference type="SUPFAM" id="SSF56935">
    <property type="entry name" value="Porins"/>
    <property type="match status" value="1"/>
</dbReference>
<reference evidence="9 10" key="1">
    <citation type="submission" date="2016-10" db="EMBL/GenBank/DDBJ databases">
        <authorList>
            <person name="de Groot N.N."/>
        </authorList>
    </citation>
    <scope>NUCLEOTIDE SEQUENCE [LARGE SCALE GENOMIC DNA]</scope>
    <source>
        <strain evidence="9 10">DSM 27375</strain>
    </source>
</reference>
<evidence type="ECO:0000256" key="7">
    <source>
        <dbReference type="ARBA" id="ARBA00023237"/>
    </source>
</evidence>
<comment type="similarity">
    <text evidence="2">Belongs to the OmpP1/FadL family.</text>
</comment>
<evidence type="ECO:0000256" key="8">
    <source>
        <dbReference type="SAM" id="SignalP"/>
    </source>
</evidence>
<accession>A0A1G7NVJ2</accession>
<evidence type="ECO:0000256" key="1">
    <source>
        <dbReference type="ARBA" id="ARBA00004571"/>
    </source>
</evidence>
<keyword evidence="5 8" id="KW-0732">Signal</keyword>
<dbReference type="OrthoDB" id="9922at2"/>
<dbReference type="Gene3D" id="2.40.160.60">
    <property type="entry name" value="Outer membrane protein transport protein (OMPP1/FadL/TodX)"/>
    <property type="match status" value="1"/>
</dbReference>
<evidence type="ECO:0000313" key="9">
    <source>
        <dbReference type="EMBL" id="SDF78034.1"/>
    </source>
</evidence>
<dbReference type="PANTHER" id="PTHR35093">
    <property type="entry name" value="OUTER MEMBRANE PROTEIN NMB0088-RELATED"/>
    <property type="match status" value="1"/>
</dbReference>
<dbReference type="Proteomes" id="UP000182284">
    <property type="component" value="Unassembled WGS sequence"/>
</dbReference>
<evidence type="ECO:0000256" key="3">
    <source>
        <dbReference type="ARBA" id="ARBA00022452"/>
    </source>
</evidence>
<sequence length="422" mass="43481">MFVKDQTRFAGPVVLCLMASALPQTASATEGYFALGYGPAQRGVAGAGVGYSQDAMSGAINPASVATVGREMSLGLQAFSPSRGFTGDSTGFVPSGTIDSGKSFFPVPNAAYNLPLSNGAVVNFAAYGNGGMNTSYDAVPNANCGGGTGVFCGGASGVDLTQLFVSVTYAQKLGRLSYGIAPTLAVQAFEAKGLAAFSGISVDPTALTDNGYDYSTGLGLRVGLQYEVSDQLTLGLSAQTKFNMSEFDKYAGLFEGGGDFDIPPTVAIGLAYQPTSDLALLLDYQKIFYSDVPAVANPMSAGALGADGGAGFGWEDVEVIRLGAEWKASPDMTWRVGYAHAANPVGADDVTFGILAPGVVEDHFTVGGSRQINARDRIDFSVSYVPKNTVSGPEMTPLGPTGGTVDLNMSQLSASIGWTRSF</sequence>
<dbReference type="PANTHER" id="PTHR35093:SF8">
    <property type="entry name" value="OUTER MEMBRANE PROTEIN NMB0088-RELATED"/>
    <property type="match status" value="1"/>
</dbReference>
<dbReference type="Pfam" id="PF03349">
    <property type="entry name" value="Toluene_X"/>
    <property type="match status" value="1"/>
</dbReference>
<feature type="signal peptide" evidence="8">
    <location>
        <begin position="1"/>
        <end position="28"/>
    </location>
</feature>
<organism evidence="9 10">
    <name type="scientific">Celeribacter baekdonensis</name>
    <dbReference type="NCBI Taxonomy" id="875171"/>
    <lineage>
        <taxon>Bacteria</taxon>
        <taxon>Pseudomonadati</taxon>
        <taxon>Pseudomonadota</taxon>
        <taxon>Alphaproteobacteria</taxon>
        <taxon>Rhodobacterales</taxon>
        <taxon>Roseobacteraceae</taxon>
        <taxon>Celeribacter</taxon>
    </lineage>
</organism>
<dbReference type="EMBL" id="FNBL01000007">
    <property type="protein sequence ID" value="SDF78034.1"/>
    <property type="molecule type" value="Genomic_DNA"/>
</dbReference>
<keyword evidence="4" id="KW-0812">Transmembrane</keyword>
<comment type="subcellular location">
    <subcellularLocation>
        <location evidence="1">Cell outer membrane</location>
        <topology evidence="1">Multi-pass membrane protein</topology>
    </subcellularLocation>
</comment>
<dbReference type="AlphaFoldDB" id="A0A1G7NVJ2"/>
<feature type="chain" id="PRO_5010325032" evidence="8">
    <location>
        <begin position="29"/>
        <end position="422"/>
    </location>
</feature>
<evidence type="ECO:0000313" key="10">
    <source>
        <dbReference type="Proteomes" id="UP000182284"/>
    </source>
</evidence>